<evidence type="ECO:0000256" key="2">
    <source>
        <dbReference type="ARBA" id="ARBA00022737"/>
    </source>
</evidence>
<dbReference type="InterPro" id="IPR015943">
    <property type="entry name" value="WD40/YVTN_repeat-like_dom_sf"/>
</dbReference>
<keyword evidence="2" id="KW-0677">Repeat</keyword>
<dbReference type="InterPro" id="IPR020472">
    <property type="entry name" value="WD40_PAC1"/>
</dbReference>
<sequence>MYSQEDKYKWIKIVSCSNDSTIRLWDAISGKPLHVLRGHSNSIRSAQFSPDGSKIVSYSFDKTVRIWDVSSGQQIQIQTDYPGDVDAIKFSSDSSTIIPYKENSIAQHLSDEKLIQVTQGHAGVTFEMQLSADGSKIVSSSGDRTIRLYDATGLEIRCIWQAGIQRYGLLMKWSVWKGVKGLSHQQKLLNAKKKKILYLQQNAKKKS</sequence>
<reference evidence="4 5" key="1">
    <citation type="journal article" date="2013" name="Curr. Biol.">
        <title>The Genome of the Foraminiferan Reticulomyxa filosa.</title>
        <authorList>
            <person name="Glockner G."/>
            <person name="Hulsmann N."/>
            <person name="Schleicher M."/>
            <person name="Noegel A.A."/>
            <person name="Eichinger L."/>
            <person name="Gallinger C."/>
            <person name="Pawlowski J."/>
            <person name="Sierra R."/>
            <person name="Euteneuer U."/>
            <person name="Pillet L."/>
            <person name="Moustafa A."/>
            <person name="Platzer M."/>
            <person name="Groth M."/>
            <person name="Szafranski K."/>
            <person name="Schliwa M."/>
        </authorList>
    </citation>
    <scope>NUCLEOTIDE SEQUENCE [LARGE SCALE GENOMIC DNA]</scope>
</reference>
<dbReference type="PANTHER" id="PTHR19879">
    <property type="entry name" value="TRANSCRIPTION INITIATION FACTOR TFIID"/>
    <property type="match status" value="1"/>
</dbReference>
<name>X6M3W5_RETFI</name>
<proteinExistence type="predicted"/>
<evidence type="ECO:0000256" key="3">
    <source>
        <dbReference type="PROSITE-ProRule" id="PRU00221"/>
    </source>
</evidence>
<evidence type="ECO:0000256" key="1">
    <source>
        <dbReference type="ARBA" id="ARBA00022574"/>
    </source>
</evidence>
<dbReference type="Gene3D" id="2.130.10.10">
    <property type="entry name" value="YVTN repeat-like/Quinoprotein amine dehydrogenase"/>
    <property type="match status" value="2"/>
</dbReference>
<accession>X6M3W5</accession>
<evidence type="ECO:0000313" key="5">
    <source>
        <dbReference type="Proteomes" id="UP000023152"/>
    </source>
</evidence>
<organism evidence="4 5">
    <name type="scientific">Reticulomyxa filosa</name>
    <dbReference type="NCBI Taxonomy" id="46433"/>
    <lineage>
        <taxon>Eukaryota</taxon>
        <taxon>Sar</taxon>
        <taxon>Rhizaria</taxon>
        <taxon>Retaria</taxon>
        <taxon>Foraminifera</taxon>
        <taxon>Monothalamids</taxon>
        <taxon>Reticulomyxidae</taxon>
        <taxon>Reticulomyxa</taxon>
    </lineage>
</organism>
<dbReference type="SMART" id="SM00320">
    <property type="entry name" value="WD40"/>
    <property type="match status" value="2"/>
</dbReference>
<feature type="repeat" description="WD" evidence="3">
    <location>
        <begin position="118"/>
        <end position="150"/>
    </location>
</feature>
<gene>
    <name evidence="4" type="ORF">RFI_29228</name>
</gene>
<keyword evidence="5" id="KW-1185">Reference proteome</keyword>
<keyword evidence="1 3" id="KW-0853">WD repeat</keyword>
<dbReference type="PRINTS" id="PR00320">
    <property type="entry name" value="GPROTEINBRPT"/>
</dbReference>
<protein>
    <submittedName>
        <fullName evidence="4">Uncharacterized protein</fullName>
    </submittedName>
</protein>
<evidence type="ECO:0000313" key="4">
    <source>
        <dbReference type="EMBL" id="ETO08162.1"/>
    </source>
</evidence>
<dbReference type="OrthoDB" id="10251381at2759"/>
<feature type="repeat" description="WD" evidence="3">
    <location>
        <begin position="36"/>
        <end position="77"/>
    </location>
</feature>
<dbReference type="InterPro" id="IPR001680">
    <property type="entry name" value="WD40_rpt"/>
</dbReference>
<dbReference type="InterPro" id="IPR036322">
    <property type="entry name" value="WD40_repeat_dom_sf"/>
</dbReference>
<feature type="repeat" description="WD" evidence="3">
    <location>
        <begin position="13"/>
        <end position="35"/>
    </location>
</feature>
<dbReference type="SUPFAM" id="SSF50978">
    <property type="entry name" value="WD40 repeat-like"/>
    <property type="match status" value="1"/>
</dbReference>
<dbReference type="Proteomes" id="UP000023152">
    <property type="component" value="Unassembled WGS sequence"/>
</dbReference>
<dbReference type="PROSITE" id="PS50082">
    <property type="entry name" value="WD_REPEATS_2"/>
    <property type="match status" value="3"/>
</dbReference>
<dbReference type="PROSITE" id="PS50294">
    <property type="entry name" value="WD_REPEATS_REGION"/>
    <property type="match status" value="2"/>
</dbReference>
<dbReference type="AlphaFoldDB" id="X6M3W5"/>
<comment type="caution">
    <text evidence="4">The sequence shown here is derived from an EMBL/GenBank/DDBJ whole genome shotgun (WGS) entry which is preliminary data.</text>
</comment>
<dbReference type="Pfam" id="PF00400">
    <property type="entry name" value="WD40"/>
    <property type="match status" value="3"/>
</dbReference>
<dbReference type="PANTHER" id="PTHR19879:SF9">
    <property type="entry name" value="TRANSCRIPTION INITIATION FACTOR TFIID SUBUNIT 5"/>
    <property type="match status" value="1"/>
</dbReference>
<dbReference type="EMBL" id="ASPP01025306">
    <property type="protein sequence ID" value="ETO08162.1"/>
    <property type="molecule type" value="Genomic_DNA"/>
</dbReference>